<dbReference type="HOGENOM" id="CLU_2200483_0_0_1"/>
<dbReference type="EMBL" id="KI392237">
    <property type="protein sequence ID" value="ERN18303.1"/>
    <property type="molecule type" value="Genomic_DNA"/>
</dbReference>
<evidence type="ECO:0000256" key="1">
    <source>
        <dbReference type="SAM" id="MobiDB-lite"/>
    </source>
</evidence>
<protein>
    <submittedName>
        <fullName evidence="3">Uncharacterized protein</fullName>
    </submittedName>
</protein>
<reference evidence="4" key="1">
    <citation type="journal article" date="2013" name="Science">
        <title>The Amborella genome and the evolution of flowering plants.</title>
        <authorList>
            <consortium name="Amborella Genome Project"/>
        </authorList>
    </citation>
    <scope>NUCLEOTIDE SEQUENCE [LARGE SCALE GENOMIC DNA]</scope>
</reference>
<dbReference type="Proteomes" id="UP000017836">
    <property type="component" value="Unassembled WGS sequence"/>
</dbReference>
<dbReference type="AlphaFoldDB" id="U5DD14"/>
<evidence type="ECO:0000256" key="2">
    <source>
        <dbReference type="SAM" id="SignalP"/>
    </source>
</evidence>
<feature type="chain" id="PRO_5004658737" evidence="2">
    <location>
        <begin position="29"/>
        <end position="108"/>
    </location>
</feature>
<feature type="region of interest" description="Disordered" evidence="1">
    <location>
        <begin position="83"/>
        <end position="108"/>
    </location>
</feature>
<evidence type="ECO:0000313" key="4">
    <source>
        <dbReference type="Proteomes" id="UP000017836"/>
    </source>
</evidence>
<keyword evidence="2" id="KW-0732">Signal</keyword>
<gene>
    <name evidence="3" type="ORF">AMTR_s00055p00177340</name>
</gene>
<proteinExistence type="predicted"/>
<accession>U5DD14</accession>
<name>U5DD14_AMBTC</name>
<evidence type="ECO:0000313" key="3">
    <source>
        <dbReference type="EMBL" id="ERN18303.1"/>
    </source>
</evidence>
<sequence length="108" mass="11883">MARACINLQKTIVSHLLLFAGRPALAMGALLQRRRTPLPSLTKFLSLISNPSPGLAKRTQAPSNPVLNFEALWSRTMNPRSNPTPFPYLDDMAAPHQGGGTISQTRYR</sequence>
<organism evidence="3 4">
    <name type="scientific">Amborella trichopoda</name>
    <dbReference type="NCBI Taxonomy" id="13333"/>
    <lineage>
        <taxon>Eukaryota</taxon>
        <taxon>Viridiplantae</taxon>
        <taxon>Streptophyta</taxon>
        <taxon>Embryophyta</taxon>
        <taxon>Tracheophyta</taxon>
        <taxon>Spermatophyta</taxon>
        <taxon>Magnoliopsida</taxon>
        <taxon>Amborellales</taxon>
        <taxon>Amborellaceae</taxon>
        <taxon>Amborella</taxon>
    </lineage>
</organism>
<keyword evidence="4" id="KW-1185">Reference proteome</keyword>
<feature type="signal peptide" evidence="2">
    <location>
        <begin position="1"/>
        <end position="28"/>
    </location>
</feature>
<dbReference type="Gramene" id="ERN18303">
    <property type="protein sequence ID" value="ERN18303"/>
    <property type="gene ID" value="AMTR_s00055p00177340"/>
</dbReference>